<dbReference type="InterPro" id="IPR051616">
    <property type="entry name" value="Cul2-RING_E3_ligase_SR"/>
</dbReference>
<keyword evidence="2" id="KW-0472">Membrane</keyword>
<dbReference type="RefSeq" id="XP_007914481.1">
    <property type="nucleotide sequence ID" value="XM_007916290.1"/>
</dbReference>
<feature type="transmembrane region" description="Helical" evidence="2">
    <location>
        <begin position="376"/>
        <end position="396"/>
    </location>
</feature>
<keyword evidence="1" id="KW-0040">ANK repeat</keyword>
<keyword evidence="4" id="KW-1185">Reference proteome</keyword>
<protein>
    <submittedName>
        <fullName evidence="3">Putative ankyrin repeat-containing protein</fullName>
    </submittedName>
</protein>
<dbReference type="KEGG" id="tmn:UCRPA7_3711"/>
<feature type="transmembrane region" description="Helical" evidence="2">
    <location>
        <begin position="408"/>
        <end position="429"/>
    </location>
</feature>
<dbReference type="InterPro" id="IPR036770">
    <property type="entry name" value="Ankyrin_rpt-contain_sf"/>
</dbReference>
<evidence type="ECO:0000313" key="4">
    <source>
        <dbReference type="Proteomes" id="UP000014074"/>
    </source>
</evidence>
<organism evidence="3 4">
    <name type="scientific">Phaeoacremonium minimum (strain UCR-PA7)</name>
    <name type="common">Esca disease fungus</name>
    <name type="synonym">Togninia minima</name>
    <dbReference type="NCBI Taxonomy" id="1286976"/>
    <lineage>
        <taxon>Eukaryota</taxon>
        <taxon>Fungi</taxon>
        <taxon>Dikarya</taxon>
        <taxon>Ascomycota</taxon>
        <taxon>Pezizomycotina</taxon>
        <taxon>Sordariomycetes</taxon>
        <taxon>Sordariomycetidae</taxon>
        <taxon>Togniniales</taxon>
        <taxon>Togniniaceae</taxon>
        <taxon>Phaeoacremonium</taxon>
    </lineage>
</organism>
<dbReference type="PANTHER" id="PTHR46224">
    <property type="entry name" value="ANKYRIN REPEAT FAMILY PROTEIN"/>
    <property type="match status" value="1"/>
</dbReference>
<dbReference type="Gene3D" id="1.25.40.20">
    <property type="entry name" value="Ankyrin repeat-containing domain"/>
    <property type="match status" value="1"/>
</dbReference>
<evidence type="ECO:0000256" key="2">
    <source>
        <dbReference type="SAM" id="Phobius"/>
    </source>
</evidence>
<dbReference type="GeneID" id="19324086"/>
<evidence type="ECO:0000256" key="1">
    <source>
        <dbReference type="PROSITE-ProRule" id="PRU00023"/>
    </source>
</evidence>
<feature type="transmembrane region" description="Helical" evidence="2">
    <location>
        <begin position="343"/>
        <end position="364"/>
    </location>
</feature>
<accession>R8BN57</accession>
<reference evidence="4" key="1">
    <citation type="journal article" date="2013" name="Genome Announc.">
        <title>Draft genome sequence of the ascomycete Phaeoacremonium aleophilum strain UCR-PA7, a causal agent of the esca disease complex in grapevines.</title>
        <authorList>
            <person name="Blanco-Ulate B."/>
            <person name="Rolshausen P."/>
            <person name="Cantu D."/>
        </authorList>
    </citation>
    <scope>NUCLEOTIDE SEQUENCE [LARGE SCALE GENOMIC DNA]</scope>
    <source>
        <strain evidence="4">UCR-PA7</strain>
    </source>
</reference>
<dbReference type="PROSITE" id="PS50297">
    <property type="entry name" value="ANK_REP_REGION"/>
    <property type="match status" value="1"/>
</dbReference>
<keyword evidence="2" id="KW-0812">Transmembrane</keyword>
<evidence type="ECO:0000313" key="3">
    <source>
        <dbReference type="EMBL" id="EOO00781.1"/>
    </source>
</evidence>
<feature type="repeat" description="ANK" evidence="1">
    <location>
        <begin position="111"/>
        <end position="143"/>
    </location>
</feature>
<dbReference type="Pfam" id="PF12796">
    <property type="entry name" value="Ank_2"/>
    <property type="match status" value="1"/>
</dbReference>
<gene>
    <name evidence="3" type="ORF">UCRPA7_3711</name>
</gene>
<feature type="transmembrane region" description="Helical" evidence="2">
    <location>
        <begin position="312"/>
        <end position="331"/>
    </location>
</feature>
<dbReference type="EMBL" id="KB933061">
    <property type="protein sequence ID" value="EOO00781.1"/>
    <property type="molecule type" value="Genomic_DNA"/>
</dbReference>
<dbReference type="PROSITE" id="PS50088">
    <property type="entry name" value="ANK_REPEAT"/>
    <property type="match status" value="1"/>
</dbReference>
<dbReference type="AlphaFoldDB" id="R8BN57"/>
<dbReference type="PANTHER" id="PTHR46224:SF64">
    <property type="entry name" value="IQ MOTIF AND ANKYRIN REPEAT DOMAIN-CONTAINING PROTEIN 1"/>
    <property type="match status" value="1"/>
</dbReference>
<proteinExistence type="predicted"/>
<feature type="transmembrane region" description="Helical" evidence="2">
    <location>
        <begin position="435"/>
        <end position="457"/>
    </location>
</feature>
<dbReference type="InterPro" id="IPR002110">
    <property type="entry name" value="Ankyrin_rpt"/>
</dbReference>
<dbReference type="SUPFAM" id="SSF48403">
    <property type="entry name" value="Ankyrin repeat"/>
    <property type="match status" value="1"/>
</dbReference>
<keyword evidence="2" id="KW-1133">Transmembrane helix</keyword>
<dbReference type="eggNOG" id="ENOG502S93D">
    <property type="taxonomic scope" value="Eukaryota"/>
</dbReference>
<dbReference type="OrthoDB" id="4772757at2759"/>
<name>R8BN57_PHAM7</name>
<dbReference type="HOGENOM" id="CLU_022088_1_0_1"/>
<dbReference type="Proteomes" id="UP000014074">
    <property type="component" value="Unassembled WGS sequence"/>
</dbReference>
<dbReference type="SMART" id="SM00248">
    <property type="entry name" value="ANK"/>
    <property type="match status" value="4"/>
</dbReference>
<sequence length="462" mass="52190">MTTPMENDPVPAYTATDDSGLFARIENLKESNSPIIAKLSFPITQHPERPQLYRGNEQLLPEDEYNVLSDAWFLCDNIIRSLFYAITTKHDELVSEFVSRGLVSPDVVSEKGETPLLAAVNVGDVNMVRTLVVLGATVDGFGRSSVYKYRDGDLTPLQLAAATGRLALVRFLMEDCGADDAIISPDGALALRLAAANGHREVVEYLPTRRGGAWLRWKTAHRRHMATALRAAKRIGRFVAIIVWYIPKWMVYEMPKEACKDMWRKRHRFWGWCKRTVRELPAKLKKVGKDMWEGAKKAPVEIWRAAKASTLWLFRLITAIPGALKIALKWIGSGLKKAWDAVAHIILRVLSFLHTLGVAVVSFFHDLTWQDVVNGFKSVLRAIFVGLPKAIWSFIADFGKMSYEMLKTLFGALGQLLWYIGLGLLWLVCYIPKKLWQILVSLVGSMSSGVREIMVWFDPKRM</sequence>